<sequence>MWVVGVGLILNLVACIADFSHLLHHVGNQEAAMFFATFLVMWAFLIIGYIMQLARKVKMGAVLLVLGSLLLVVGSFVQLPFGALVMLSVVAAIVTIVGALRVAQKRA</sequence>
<feature type="transmembrane region" description="Helical" evidence="1">
    <location>
        <begin position="31"/>
        <end position="50"/>
    </location>
</feature>
<evidence type="ECO:0000313" key="4">
    <source>
        <dbReference type="Proteomes" id="UP000183529"/>
    </source>
</evidence>
<dbReference type="AlphaFoldDB" id="A0AAQ1GPL5"/>
<gene>
    <name evidence="2" type="ORF">C7400_12216</name>
    <name evidence="3" type="ORF">SAMN05216550_1446</name>
</gene>
<protein>
    <submittedName>
        <fullName evidence="3">Uncharacterized protein</fullName>
    </submittedName>
</protein>
<comment type="caution">
    <text evidence="3">The sequence shown here is derived from an EMBL/GenBank/DDBJ whole genome shotgun (WGS) entry which is preliminary data.</text>
</comment>
<dbReference type="GeneID" id="61303513"/>
<proteinExistence type="predicted"/>
<dbReference type="Proteomes" id="UP000183529">
    <property type="component" value="Unassembled WGS sequence"/>
</dbReference>
<evidence type="ECO:0000313" key="2">
    <source>
        <dbReference type="EMBL" id="PXX10005.1"/>
    </source>
</evidence>
<feature type="transmembrane region" description="Helical" evidence="1">
    <location>
        <begin position="57"/>
        <end position="77"/>
    </location>
</feature>
<reference evidence="2 5" key="2">
    <citation type="submission" date="2018-05" db="EMBL/GenBank/DDBJ databases">
        <title>Genomic Encyclopedia of Type Strains, Phase IV (KMG-V): Genome sequencing to study the core and pangenomes of soil and plant-associated prokaryotes.</title>
        <authorList>
            <person name="Whitman W."/>
        </authorList>
    </citation>
    <scope>NUCLEOTIDE SEQUENCE [LARGE SCALE GENOMIC DNA]</scope>
    <source>
        <strain evidence="2 5">SIr-6563</strain>
    </source>
</reference>
<keyword evidence="1" id="KW-1133">Transmembrane helix</keyword>
<keyword evidence="1" id="KW-0812">Transmembrane</keyword>
<evidence type="ECO:0000256" key="1">
    <source>
        <dbReference type="SAM" id="Phobius"/>
    </source>
</evidence>
<evidence type="ECO:0000313" key="3">
    <source>
        <dbReference type="EMBL" id="SEK15649.1"/>
    </source>
</evidence>
<feature type="transmembrane region" description="Helical" evidence="1">
    <location>
        <begin position="83"/>
        <end position="103"/>
    </location>
</feature>
<name>A0AAQ1GPL5_9BURK</name>
<accession>A0AAQ1GPL5</accession>
<dbReference type="EMBL" id="FNZM01000044">
    <property type="protein sequence ID" value="SEK15649.1"/>
    <property type="molecule type" value="Genomic_DNA"/>
</dbReference>
<keyword evidence="5" id="KW-1185">Reference proteome</keyword>
<dbReference type="EMBL" id="QJJV01000022">
    <property type="protein sequence ID" value="PXX10005.1"/>
    <property type="molecule type" value="Genomic_DNA"/>
</dbReference>
<reference evidence="3 4" key="1">
    <citation type="submission" date="2016-10" db="EMBL/GenBank/DDBJ databases">
        <authorList>
            <person name="Varghese N."/>
            <person name="Submissions S."/>
        </authorList>
    </citation>
    <scope>NUCLEOTIDE SEQUENCE [LARGE SCALE GENOMIC DNA]</scope>
    <source>
        <strain evidence="3 4">LMG 22274</strain>
    </source>
</reference>
<evidence type="ECO:0000313" key="5">
    <source>
        <dbReference type="Proteomes" id="UP000247515"/>
    </source>
</evidence>
<organism evidence="3 4">
    <name type="scientific">Paraburkholderia tropica</name>
    <dbReference type="NCBI Taxonomy" id="92647"/>
    <lineage>
        <taxon>Bacteria</taxon>
        <taxon>Pseudomonadati</taxon>
        <taxon>Pseudomonadota</taxon>
        <taxon>Betaproteobacteria</taxon>
        <taxon>Burkholderiales</taxon>
        <taxon>Burkholderiaceae</taxon>
        <taxon>Paraburkholderia</taxon>
    </lineage>
</organism>
<dbReference type="Proteomes" id="UP000247515">
    <property type="component" value="Unassembled WGS sequence"/>
</dbReference>
<keyword evidence="1" id="KW-0472">Membrane</keyword>
<dbReference type="RefSeq" id="WP_074987828.1">
    <property type="nucleotide sequence ID" value="NZ_CADFGN010000018.1"/>
</dbReference>